<reference evidence="4" key="1">
    <citation type="journal article" date="2021" name="Elife">
        <title>Highly contiguous assemblies of 101 drosophilid genomes.</title>
        <authorList>
            <person name="Kim B.Y."/>
            <person name="Wang J.R."/>
            <person name="Miller D.E."/>
            <person name="Barmina O."/>
            <person name="Delaney E."/>
            <person name="Thompson A."/>
            <person name="Comeault A.A."/>
            <person name="Peede D."/>
            <person name="D'Agostino E.R."/>
            <person name="Pelaez J."/>
            <person name="Aguilar J.M."/>
            <person name="Haji D."/>
            <person name="Matsunaga T."/>
            <person name="Armstrong E.E."/>
            <person name="Zych M."/>
            <person name="Ogawa Y."/>
            <person name="Stamenkovic-Radak M."/>
            <person name="Jelic M."/>
            <person name="Veselinovic M.S."/>
            <person name="Tanaskovic M."/>
            <person name="Eric P."/>
            <person name="Gao J.J."/>
            <person name="Katoh T.K."/>
            <person name="Toda M.J."/>
            <person name="Watabe H."/>
            <person name="Watada M."/>
            <person name="Davis J.S."/>
            <person name="Moyle L.C."/>
            <person name="Manoli G."/>
            <person name="Bertolini E."/>
            <person name="Kostal V."/>
            <person name="Hawley R.S."/>
            <person name="Takahashi A."/>
            <person name="Jones C.D."/>
            <person name="Price D.K."/>
            <person name="Whiteman N."/>
            <person name="Kopp A."/>
            <person name="Matute D.R."/>
            <person name="Petrov D.A."/>
        </authorList>
    </citation>
    <scope>NUCLEOTIDE SEQUENCE [LARGE SCALE GENOMIC DNA]</scope>
</reference>
<dbReference type="PANTHER" id="PTHR47331:SF1">
    <property type="entry name" value="GAG-LIKE PROTEIN"/>
    <property type="match status" value="1"/>
</dbReference>
<accession>A0ABM5J8V8</accession>
<feature type="region of interest" description="Disordered" evidence="1">
    <location>
        <begin position="1"/>
        <end position="25"/>
    </location>
</feature>
<evidence type="ECO:0000313" key="3">
    <source>
        <dbReference type="EnsemblMetazoa" id="XP_044315249.1"/>
    </source>
</evidence>
<dbReference type="Gene3D" id="3.30.420.10">
    <property type="entry name" value="Ribonuclease H-like superfamily/Ribonuclease H"/>
    <property type="match status" value="1"/>
</dbReference>
<evidence type="ECO:0000256" key="1">
    <source>
        <dbReference type="SAM" id="MobiDB-lite"/>
    </source>
</evidence>
<dbReference type="InterPro" id="IPR036397">
    <property type="entry name" value="RNaseH_sf"/>
</dbReference>
<proteinExistence type="predicted"/>
<reference evidence="3" key="2">
    <citation type="submission" date="2025-05" db="UniProtKB">
        <authorList>
            <consortium name="EnsemblMetazoa"/>
        </authorList>
    </citation>
    <scope>IDENTIFICATION</scope>
</reference>
<dbReference type="EnsemblMetazoa" id="XM_044459314.1">
    <property type="protein sequence ID" value="XP_044315249.1"/>
    <property type="gene ID" value="LOC123037657"/>
</dbReference>
<organism evidence="3 4">
    <name type="scientific">Drosophila rhopaloa</name>
    <name type="common">Fruit fly</name>
    <dbReference type="NCBI Taxonomy" id="1041015"/>
    <lineage>
        <taxon>Eukaryota</taxon>
        <taxon>Metazoa</taxon>
        <taxon>Ecdysozoa</taxon>
        <taxon>Arthropoda</taxon>
        <taxon>Hexapoda</taxon>
        <taxon>Insecta</taxon>
        <taxon>Pterygota</taxon>
        <taxon>Neoptera</taxon>
        <taxon>Endopterygota</taxon>
        <taxon>Diptera</taxon>
        <taxon>Brachycera</taxon>
        <taxon>Muscomorpha</taxon>
        <taxon>Ephydroidea</taxon>
        <taxon>Drosophilidae</taxon>
        <taxon>Drosophila</taxon>
        <taxon>Sophophora</taxon>
    </lineage>
</organism>
<dbReference type="PANTHER" id="PTHR47331">
    <property type="entry name" value="PHD-TYPE DOMAIN-CONTAINING PROTEIN"/>
    <property type="match status" value="1"/>
</dbReference>
<dbReference type="Proteomes" id="UP001652680">
    <property type="component" value="Unassembled WGS sequence"/>
</dbReference>
<name>A0ABM5J8V8_DRORH</name>
<protein>
    <recommendedName>
        <fullName evidence="2">DUF5641 domain-containing protein</fullName>
    </recommendedName>
</protein>
<feature type="domain" description="DUF5641" evidence="2">
    <location>
        <begin position="243"/>
        <end position="319"/>
    </location>
</feature>
<dbReference type="GeneID" id="123037657"/>
<evidence type="ECO:0000313" key="4">
    <source>
        <dbReference type="Proteomes" id="UP001652680"/>
    </source>
</evidence>
<dbReference type="RefSeq" id="XP_044315249.1">
    <property type="nucleotide sequence ID" value="XM_044459314.1"/>
</dbReference>
<feature type="compositionally biased region" description="Polar residues" evidence="1">
    <location>
        <begin position="1"/>
        <end position="19"/>
    </location>
</feature>
<keyword evidence="4" id="KW-1185">Reference proteome</keyword>
<evidence type="ECO:0000259" key="2">
    <source>
        <dbReference type="Pfam" id="PF18701"/>
    </source>
</evidence>
<dbReference type="Pfam" id="PF18701">
    <property type="entry name" value="DUF5641"/>
    <property type="match status" value="1"/>
</dbReference>
<sequence>MSKGNLNKASHASTSNGLGNNRFAPLAEENSSLEEMEINEETSEPNSLQGQRSNQLVNLKPPPICVPKISQPSATALRNLIDTVTALYDSLLSIGDDKRITNAILIHLVMGKVDAGSKRKWEEQLDYTSLHLRSECESALNKRYQHMVAEEASPHFGGLWEAGVKSAKHPFLRTVGEDILTAEELGTLLTSVEAVLNSRPLEAISTDPNDGEALSPGHLLIGGPLLAPPSAALPDQVSPTCLRRWRSVSCLRHRFWQRWSREYVSSLQAKNKWHQEVPNVYVGDLVVVAEDNLPPQQWMIGRIVAVHDGADGKVRVADLPLDQPLIVQGANSRSRFDRQIVRNWGSFDLER</sequence>
<dbReference type="InterPro" id="IPR040676">
    <property type="entry name" value="DUF5641"/>
</dbReference>